<dbReference type="Proteomes" id="UP000242847">
    <property type="component" value="Unassembled WGS sequence"/>
</dbReference>
<evidence type="ECO:0000313" key="2">
    <source>
        <dbReference type="Proteomes" id="UP000242847"/>
    </source>
</evidence>
<proteinExistence type="predicted"/>
<gene>
    <name evidence="1" type="ORF">BXT89_14500</name>
</gene>
<comment type="caution">
    <text evidence="1">The sequence shown here is derived from an EMBL/GenBank/DDBJ whole genome shotgun (WGS) entry which is preliminary data.</text>
</comment>
<organism evidence="1 2">
    <name type="scientific">Halopseudomonas pachastrellae</name>
    <dbReference type="NCBI Taxonomy" id="254161"/>
    <lineage>
        <taxon>Bacteria</taxon>
        <taxon>Pseudomonadati</taxon>
        <taxon>Pseudomonadota</taxon>
        <taxon>Gammaproteobacteria</taxon>
        <taxon>Pseudomonadales</taxon>
        <taxon>Pseudomonadaceae</taxon>
        <taxon>Halopseudomonas</taxon>
    </lineage>
</organism>
<dbReference type="EMBL" id="MUBC01000035">
    <property type="protein sequence ID" value="ONM43158.1"/>
    <property type="molecule type" value="Genomic_DNA"/>
</dbReference>
<dbReference type="AlphaFoldDB" id="A0A1S8DCK4"/>
<name>A0A1S8DCK4_9GAMM</name>
<sequence>MAFKFSTELRRQQAVSGSLKSILDGCVARFYSGPVPASSDSALSGNTLLLELKTSVGGNLTFESSAEGATLKKSLSEIWTGDAIAGGTMAFMRLEKPGDTGSAGTESVRVQATVGGPDADIVVSTTLIELGETRVLEYFAIALIEYV</sequence>
<reference evidence="1 2" key="1">
    <citation type="submission" date="2017-01" db="EMBL/GenBank/DDBJ databases">
        <title>Draft genome sequence of Pseudomonas pachastrellae type strain CCUG 46540T from a deep sea.</title>
        <authorList>
            <person name="Gomila M."/>
            <person name="Mulet M."/>
            <person name="Lalucat J."/>
            <person name="Garcia-Valdes E."/>
        </authorList>
    </citation>
    <scope>NUCLEOTIDE SEQUENCE [LARGE SCALE GENOMIC DNA]</scope>
    <source>
        <strain evidence="1 2">CCUG 46540</strain>
    </source>
</reference>
<protein>
    <submittedName>
        <fullName evidence="1">Uncharacterized protein</fullName>
    </submittedName>
</protein>
<keyword evidence="2" id="KW-1185">Reference proteome</keyword>
<dbReference type="STRING" id="254161.SAMN05216256_101122"/>
<evidence type="ECO:0000313" key="1">
    <source>
        <dbReference type="EMBL" id="ONM43158.1"/>
    </source>
</evidence>
<accession>A0A1S8DCK4</accession>